<dbReference type="SUPFAM" id="SSF50630">
    <property type="entry name" value="Acid proteases"/>
    <property type="match status" value="1"/>
</dbReference>
<dbReference type="PROSITE" id="PS51767">
    <property type="entry name" value="PEPTIDASE_A1"/>
    <property type="match status" value="1"/>
</dbReference>
<feature type="active site" evidence="2">
    <location>
        <position position="143"/>
    </location>
</feature>
<dbReference type="InterPro" id="IPR032861">
    <property type="entry name" value="TAXi_N"/>
</dbReference>
<feature type="region of interest" description="Disordered" evidence="3">
    <location>
        <begin position="84"/>
        <end position="109"/>
    </location>
</feature>
<reference evidence="5 6" key="1">
    <citation type="journal article" date="2019" name="Sci. Rep.">
        <title>A high-quality genome of Eragrostis curvula grass provides insights into Poaceae evolution and supports new strategies to enhance forage quality.</title>
        <authorList>
            <person name="Carballo J."/>
            <person name="Santos B.A.C.M."/>
            <person name="Zappacosta D."/>
            <person name="Garbus I."/>
            <person name="Selva J.P."/>
            <person name="Gallo C.A."/>
            <person name="Diaz A."/>
            <person name="Albertini E."/>
            <person name="Caccamo M."/>
            <person name="Echenique V."/>
        </authorList>
    </citation>
    <scope>NUCLEOTIDE SEQUENCE [LARGE SCALE GENOMIC DNA]</scope>
    <source>
        <strain evidence="6">cv. Victoria</strain>
        <tissue evidence="5">Leaf</tissue>
    </source>
</reference>
<evidence type="ECO:0000256" key="1">
    <source>
        <dbReference type="ARBA" id="ARBA00007447"/>
    </source>
</evidence>
<dbReference type="OrthoDB" id="2747330at2759"/>
<accession>A0A5J9TJP0</accession>
<sequence length="468" mass="49672">MARYPVAPPHRVLDTCYNFTGCPGFEVKRARYASIGGRNKGRSGSDGLPLVHRSNPCSPLADGENQKTPSAEDILRRDAARLSSLLGDDPGSQSTASAPTPTSPSRVFLPSRGDPIGSLPGAFEYHVVAGFGTPVQNFTVGFDTATHGATLLQCKPCSIIPGSCDGSFDPSKSSSLAHVPCGSPDCPFRGSCSGPSCSMRFSFNGTFVGYATVVTDTLTLSPSATFQDLRFACLEAGLRTTDNSSGILDLSRNSHSLASRVPPSLFTVAFTYCLPLSPSTAAGFLKIAPPRPEFSRHNVTYTPIRSNAANGNLYIVGLGGLGLGGPDLGVPPSAFVGDSLLDLHTTFTYLKPDVYAALRNSFRKWMSGYRVAPPRAGLETCYDFTELKIIITPVITLKFGGGASLDLHITQMMYFEDPDNVFSVGCLAFVPMPPNRGLVSVIGTLAQKSVEVVYDVHAGKVGFIPYQC</sequence>
<organism evidence="5 6">
    <name type="scientific">Eragrostis curvula</name>
    <name type="common">weeping love grass</name>
    <dbReference type="NCBI Taxonomy" id="38414"/>
    <lineage>
        <taxon>Eukaryota</taxon>
        <taxon>Viridiplantae</taxon>
        <taxon>Streptophyta</taxon>
        <taxon>Embryophyta</taxon>
        <taxon>Tracheophyta</taxon>
        <taxon>Spermatophyta</taxon>
        <taxon>Magnoliopsida</taxon>
        <taxon>Liliopsida</taxon>
        <taxon>Poales</taxon>
        <taxon>Poaceae</taxon>
        <taxon>PACMAD clade</taxon>
        <taxon>Chloridoideae</taxon>
        <taxon>Eragrostideae</taxon>
        <taxon>Eragrostidinae</taxon>
        <taxon>Eragrostis</taxon>
    </lineage>
</organism>
<dbReference type="PANTHER" id="PTHR13683:SF638">
    <property type="entry name" value="ASPARTIC PROTEINASE NEPENTHESIN-2"/>
    <property type="match status" value="1"/>
</dbReference>
<feature type="active site" evidence="2">
    <location>
        <position position="342"/>
    </location>
</feature>
<dbReference type="GO" id="GO:0004190">
    <property type="term" value="F:aspartic-type endopeptidase activity"/>
    <property type="evidence" value="ECO:0007669"/>
    <property type="project" value="InterPro"/>
</dbReference>
<proteinExistence type="inferred from homology"/>
<protein>
    <recommendedName>
        <fullName evidence="4">Peptidase A1 domain-containing protein</fullName>
    </recommendedName>
</protein>
<gene>
    <name evidence="5" type="ORF">EJB05_45126</name>
</gene>
<feature type="compositionally biased region" description="Low complexity" evidence="3">
    <location>
        <begin position="94"/>
        <end position="105"/>
    </location>
</feature>
<dbReference type="GO" id="GO:0006508">
    <property type="term" value="P:proteolysis"/>
    <property type="evidence" value="ECO:0007669"/>
    <property type="project" value="InterPro"/>
</dbReference>
<evidence type="ECO:0000313" key="5">
    <source>
        <dbReference type="EMBL" id="TVU11534.1"/>
    </source>
</evidence>
<dbReference type="Gramene" id="TVU11534">
    <property type="protein sequence ID" value="TVU11534"/>
    <property type="gene ID" value="EJB05_45126"/>
</dbReference>
<dbReference type="AlphaFoldDB" id="A0A5J9TJP0"/>
<feature type="domain" description="Peptidase A1" evidence="4">
    <location>
        <begin position="125"/>
        <end position="464"/>
    </location>
</feature>
<comment type="similarity">
    <text evidence="1">Belongs to the peptidase A1 family.</text>
</comment>
<dbReference type="InterPro" id="IPR001461">
    <property type="entry name" value="Aspartic_peptidase_A1"/>
</dbReference>
<comment type="caution">
    <text evidence="5">The sequence shown here is derived from an EMBL/GenBank/DDBJ whole genome shotgun (WGS) entry which is preliminary data.</text>
</comment>
<feature type="non-terminal residue" evidence="5">
    <location>
        <position position="1"/>
    </location>
</feature>
<dbReference type="Gene3D" id="2.40.70.10">
    <property type="entry name" value="Acid Proteases"/>
    <property type="match status" value="2"/>
</dbReference>
<dbReference type="Pfam" id="PF14543">
    <property type="entry name" value="TAXi_N"/>
    <property type="match status" value="1"/>
</dbReference>
<dbReference type="Pfam" id="PF14541">
    <property type="entry name" value="TAXi_C"/>
    <property type="match status" value="1"/>
</dbReference>
<dbReference type="InterPro" id="IPR033121">
    <property type="entry name" value="PEPTIDASE_A1"/>
</dbReference>
<name>A0A5J9TJP0_9POAL</name>
<evidence type="ECO:0000259" key="4">
    <source>
        <dbReference type="PROSITE" id="PS51767"/>
    </source>
</evidence>
<dbReference type="InterPro" id="IPR021109">
    <property type="entry name" value="Peptidase_aspartic_dom_sf"/>
</dbReference>
<dbReference type="EMBL" id="RWGY01000039">
    <property type="protein sequence ID" value="TVU11534.1"/>
    <property type="molecule type" value="Genomic_DNA"/>
</dbReference>
<evidence type="ECO:0000313" key="6">
    <source>
        <dbReference type="Proteomes" id="UP000324897"/>
    </source>
</evidence>
<dbReference type="Proteomes" id="UP000324897">
    <property type="component" value="Chromosome 3"/>
</dbReference>
<evidence type="ECO:0000256" key="3">
    <source>
        <dbReference type="SAM" id="MobiDB-lite"/>
    </source>
</evidence>
<dbReference type="InterPro" id="IPR032799">
    <property type="entry name" value="TAXi_C"/>
</dbReference>
<evidence type="ECO:0000256" key="2">
    <source>
        <dbReference type="PIRSR" id="PIRSR601461-1"/>
    </source>
</evidence>
<dbReference type="PANTHER" id="PTHR13683">
    <property type="entry name" value="ASPARTYL PROTEASES"/>
    <property type="match status" value="1"/>
</dbReference>
<feature type="region of interest" description="Disordered" evidence="3">
    <location>
        <begin position="36"/>
        <end position="71"/>
    </location>
</feature>
<keyword evidence="6" id="KW-1185">Reference proteome</keyword>